<dbReference type="AlphaFoldDB" id="A0A0F9UUK8"/>
<comment type="caution">
    <text evidence="1">The sequence shown here is derived from an EMBL/GenBank/DDBJ whole genome shotgun (WGS) entry which is preliminary data.</text>
</comment>
<name>A0A0F9UUK8_9ZZZZ</name>
<sequence length="90" mass="9996">MTESNNKKRGHGPIVHKVFNDRGLHLERVHLDSLGSNLNHGRPVVIGQGENGEDISVKIGQKCPRCKMRVRGFNHANGAHHKGTVVRHSH</sequence>
<dbReference type="EMBL" id="LAZR01000105">
    <property type="protein sequence ID" value="KKN91187.1"/>
    <property type="molecule type" value="Genomic_DNA"/>
</dbReference>
<gene>
    <name evidence="1" type="ORF">LCGC14_0220530</name>
</gene>
<protein>
    <submittedName>
        <fullName evidence="1">Uncharacterized protein</fullName>
    </submittedName>
</protein>
<organism evidence="1">
    <name type="scientific">marine sediment metagenome</name>
    <dbReference type="NCBI Taxonomy" id="412755"/>
    <lineage>
        <taxon>unclassified sequences</taxon>
        <taxon>metagenomes</taxon>
        <taxon>ecological metagenomes</taxon>
    </lineage>
</organism>
<evidence type="ECO:0000313" key="1">
    <source>
        <dbReference type="EMBL" id="KKN91187.1"/>
    </source>
</evidence>
<accession>A0A0F9UUK8</accession>
<proteinExistence type="predicted"/>
<reference evidence="1" key="1">
    <citation type="journal article" date="2015" name="Nature">
        <title>Complex archaea that bridge the gap between prokaryotes and eukaryotes.</title>
        <authorList>
            <person name="Spang A."/>
            <person name="Saw J.H."/>
            <person name="Jorgensen S.L."/>
            <person name="Zaremba-Niedzwiedzka K."/>
            <person name="Martijn J."/>
            <person name="Lind A.E."/>
            <person name="van Eijk R."/>
            <person name="Schleper C."/>
            <person name="Guy L."/>
            <person name="Ettema T.J."/>
        </authorList>
    </citation>
    <scope>NUCLEOTIDE SEQUENCE</scope>
</reference>